<comment type="caution">
    <text evidence="2">The sequence shown here is derived from an EMBL/GenBank/DDBJ whole genome shotgun (WGS) entry which is preliminary data.</text>
</comment>
<sequence>MSTYGTTKKDSGVPLDQCNPPEMVAVLLDRLKVSELDEAKKSLLCVELNDLLWFFEKHPKDANMFRSDLLEWRLFLKQSKAYMDDMFESKMARTKRILDHLMGKPRTYQSKAAKTKRETSYYQIVFRPGIRSVREYPINVEQYGDYNAEIDQLHKQLALMREEIIYAPQKTISSATKNVLLNILLSIVEICAYDVLDGMGFVKQMQVLIKSIVEGEAYRERTGIVGYMASLTTKLKEHAKCHWAQGISIKRRMWDDIAGIERDLELKNNPKFDLEVLTKSEFLKMEKMKDTRREVVKEQTGENIDVSDVIKKQGTPSQCKSSISESFYDPSLPIVVLNKQKRVHSIRGCSDLGYRRAKPKPLLRKKPARLMPKRNLQPPKKAKKQRPSHKRSTKLQIAEWANNIMKKYRKECRCGGDVDKNHMCISHKGIKYIPDAEVEEETIFKCKENPKTRHGLLRHVTIPPVIDDTDMNTPLINLIRVEIEGSDEERTSPELPTDINPVLGRNRVLEH</sequence>
<protein>
    <submittedName>
        <fullName evidence="2">Uncharacterized protein</fullName>
    </submittedName>
</protein>
<reference evidence="2" key="1">
    <citation type="journal article" date="2021" name="Mol. Ecol. Resour.">
        <title>Apolygus lucorum genome provides insights into omnivorousness and mesophyll feeding.</title>
        <authorList>
            <person name="Liu Y."/>
            <person name="Liu H."/>
            <person name="Wang H."/>
            <person name="Huang T."/>
            <person name="Liu B."/>
            <person name="Yang B."/>
            <person name="Yin L."/>
            <person name="Li B."/>
            <person name="Zhang Y."/>
            <person name="Zhang S."/>
            <person name="Jiang F."/>
            <person name="Zhang X."/>
            <person name="Ren Y."/>
            <person name="Wang B."/>
            <person name="Wang S."/>
            <person name="Lu Y."/>
            <person name="Wu K."/>
            <person name="Fan W."/>
            <person name="Wang G."/>
        </authorList>
    </citation>
    <scope>NUCLEOTIDE SEQUENCE</scope>
    <source>
        <strain evidence="2">12Hb</strain>
    </source>
</reference>
<evidence type="ECO:0000313" key="2">
    <source>
        <dbReference type="EMBL" id="KAF6205579.1"/>
    </source>
</evidence>
<dbReference type="EMBL" id="WIXP02000009">
    <property type="protein sequence ID" value="KAF6205579.1"/>
    <property type="molecule type" value="Genomic_DNA"/>
</dbReference>
<proteinExistence type="predicted"/>
<organism evidence="2 3">
    <name type="scientific">Apolygus lucorum</name>
    <name type="common">Small green plant bug</name>
    <name type="synonym">Lygocoris lucorum</name>
    <dbReference type="NCBI Taxonomy" id="248454"/>
    <lineage>
        <taxon>Eukaryota</taxon>
        <taxon>Metazoa</taxon>
        <taxon>Ecdysozoa</taxon>
        <taxon>Arthropoda</taxon>
        <taxon>Hexapoda</taxon>
        <taxon>Insecta</taxon>
        <taxon>Pterygota</taxon>
        <taxon>Neoptera</taxon>
        <taxon>Paraneoptera</taxon>
        <taxon>Hemiptera</taxon>
        <taxon>Heteroptera</taxon>
        <taxon>Panheteroptera</taxon>
        <taxon>Cimicomorpha</taxon>
        <taxon>Miridae</taxon>
        <taxon>Mirini</taxon>
        <taxon>Apolygus</taxon>
    </lineage>
</organism>
<feature type="region of interest" description="Disordered" evidence="1">
    <location>
        <begin position="358"/>
        <end position="392"/>
    </location>
</feature>
<dbReference type="Proteomes" id="UP000466442">
    <property type="component" value="Linkage Group LG9"/>
</dbReference>
<evidence type="ECO:0000313" key="3">
    <source>
        <dbReference type="Proteomes" id="UP000466442"/>
    </source>
</evidence>
<feature type="compositionally biased region" description="Basic residues" evidence="1">
    <location>
        <begin position="358"/>
        <end position="372"/>
    </location>
</feature>
<dbReference type="AlphaFoldDB" id="A0A6A4JV29"/>
<name>A0A6A4JV29_APOLU</name>
<accession>A0A6A4JV29</accession>
<keyword evidence="3" id="KW-1185">Reference proteome</keyword>
<gene>
    <name evidence="2" type="ORF">GE061_019752</name>
</gene>
<feature type="region of interest" description="Disordered" evidence="1">
    <location>
        <begin position="486"/>
        <end position="511"/>
    </location>
</feature>
<evidence type="ECO:0000256" key="1">
    <source>
        <dbReference type="SAM" id="MobiDB-lite"/>
    </source>
</evidence>
<feature type="compositionally biased region" description="Basic residues" evidence="1">
    <location>
        <begin position="380"/>
        <end position="392"/>
    </location>
</feature>